<dbReference type="GO" id="GO:0005789">
    <property type="term" value="C:endoplasmic reticulum membrane"/>
    <property type="evidence" value="ECO:0007669"/>
    <property type="project" value="UniProtKB-SubCell"/>
</dbReference>
<feature type="transmembrane region" description="Helical" evidence="1">
    <location>
        <begin position="83"/>
        <end position="104"/>
    </location>
</feature>
<dbReference type="GO" id="GO:0051604">
    <property type="term" value="P:protein maturation"/>
    <property type="evidence" value="ECO:0007669"/>
    <property type="project" value="InterPro"/>
</dbReference>
<evidence type="ECO:0000259" key="2">
    <source>
        <dbReference type="Pfam" id="PF06762"/>
    </source>
</evidence>
<feature type="transmembrane region" description="Helical" evidence="1">
    <location>
        <begin position="234"/>
        <end position="255"/>
    </location>
</feature>
<evidence type="ECO:0000313" key="4">
    <source>
        <dbReference type="WBParaSite" id="EN70_925"/>
    </source>
</evidence>
<dbReference type="PANTHER" id="PTHR14463">
    <property type="entry name" value="LIPASE MATURATION FACTOR"/>
    <property type="match status" value="1"/>
</dbReference>
<comment type="subcellular location">
    <subcellularLocation>
        <location evidence="1">Endoplasmic reticulum membrane</location>
        <topology evidence="1">Multi-pass membrane protein</topology>
    </subcellularLocation>
</comment>
<keyword evidence="1" id="KW-0472">Membrane</keyword>
<reference evidence="3" key="1">
    <citation type="submission" date="2012-04" db="EMBL/GenBank/DDBJ databases">
        <title>The Genome Sequence of Loa loa.</title>
        <authorList>
            <consortium name="The Broad Institute Genome Sequencing Platform"/>
            <consortium name="Broad Institute Genome Sequencing Center for Infectious Disease"/>
            <person name="Nutman T.B."/>
            <person name="Fink D.L."/>
            <person name="Russ C."/>
            <person name="Young S."/>
            <person name="Zeng Q."/>
            <person name="Gargeya S."/>
            <person name="Alvarado L."/>
            <person name="Berlin A."/>
            <person name="Chapman S.B."/>
            <person name="Chen Z."/>
            <person name="Freedman E."/>
            <person name="Gellesch M."/>
            <person name="Goldberg J."/>
            <person name="Griggs A."/>
            <person name="Gujja S."/>
            <person name="Heilman E.R."/>
            <person name="Heiman D."/>
            <person name="Howarth C."/>
            <person name="Mehta T."/>
            <person name="Neiman D."/>
            <person name="Pearson M."/>
            <person name="Roberts A."/>
            <person name="Saif S."/>
            <person name="Shea T."/>
            <person name="Shenoy N."/>
            <person name="Sisk P."/>
            <person name="Stolte C."/>
            <person name="Sykes S."/>
            <person name="White J."/>
            <person name="Yandava C."/>
            <person name="Haas B."/>
            <person name="Henn M.R."/>
            <person name="Nusbaum C."/>
            <person name="Birren B."/>
        </authorList>
    </citation>
    <scope>NUCLEOTIDE SEQUENCE [LARGE SCALE GENOMIC DNA]</scope>
</reference>
<dbReference type="Proteomes" id="UP000095285">
    <property type="component" value="Unassembled WGS sequence"/>
</dbReference>
<feature type="transmembrane region" description="Helical" evidence="1">
    <location>
        <begin position="148"/>
        <end position="169"/>
    </location>
</feature>
<evidence type="ECO:0000313" key="3">
    <source>
        <dbReference type="Proteomes" id="UP000095285"/>
    </source>
</evidence>
<feature type="transmembrane region" description="Helical" evidence="1">
    <location>
        <begin position="6"/>
        <end position="27"/>
    </location>
</feature>
<proteinExistence type="inferred from homology"/>
<keyword evidence="3" id="KW-1185">Reference proteome</keyword>
<sequence length="442" mass="50786">MKSKIVKDIILIGHSFVYLAALTSLYWQIPDKSSCQSYRNGVNILPVVINFFCIAPSYALQIVVLFGIAIASLSIMFDLVRNAITYLLLLVVYSTAVQVGDVFLRFQWDSLLVESGAICIIIAPLPFVGPSPADNISLYLMRWLLFRLIYASGVVKLTSHCPLWWDLAATKGIYPRYERSLTRLGTMISAVLIASTLYFFVHYFNVDIDGFKVTSSIGFSIQQFDEFVEESTVWLLYIGVTNFVAEIITAVLRYFTEIRESKLRSLFHLVYVIVVATFLFSISTVSFVVISSRAQVQIPAVVKYMHRYVESYELTHPYGLFRKCGYSQRIRQSYACGDFKSTKASHVIFRLVMKKAFPINEIVGCLFEKVRSSVEYKLKLRLKVIVSRDEWPKDYWRRDFQREYMPSIAREDTTLSDYLHQNGFVLKVVFYIVSSFISDGEF</sequence>
<feature type="transmembrane region" description="Helical" evidence="1">
    <location>
        <begin position="48"/>
        <end position="77"/>
    </location>
</feature>
<dbReference type="InterPro" id="IPR009613">
    <property type="entry name" value="LMF"/>
</dbReference>
<keyword evidence="1" id="KW-1133">Transmembrane helix</keyword>
<dbReference type="Pfam" id="PF06762">
    <property type="entry name" value="LMF1"/>
    <property type="match status" value="1"/>
</dbReference>
<dbReference type="PANTHER" id="PTHR14463:SF5">
    <property type="entry name" value="LIPASE MATURATION FACTOR 2"/>
    <property type="match status" value="1"/>
</dbReference>
<protein>
    <recommendedName>
        <fullName evidence="1">Lipase maturation factor</fullName>
    </recommendedName>
</protein>
<dbReference type="eggNOG" id="ENOG502QTN6">
    <property type="taxonomic scope" value="Eukaryota"/>
</dbReference>
<comment type="similarity">
    <text evidence="1">Belongs to the lipase maturation factor family.</text>
</comment>
<accession>A0A1I7W3J7</accession>
<evidence type="ECO:0000256" key="1">
    <source>
        <dbReference type="RuleBase" id="RU361229"/>
    </source>
</evidence>
<name>A0A1I7W3J7_LOALO</name>
<keyword evidence="1" id="KW-0256">Endoplasmic reticulum</keyword>
<dbReference type="AlphaFoldDB" id="A0A1I7W3J7"/>
<feature type="transmembrane region" description="Helical" evidence="1">
    <location>
        <begin position="267"/>
        <end position="290"/>
    </location>
</feature>
<feature type="transmembrane region" description="Helical" evidence="1">
    <location>
        <begin position="181"/>
        <end position="201"/>
    </location>
</feature>
<comment type="function">
    <text evidence="1">Involved in the maturation of specific proteins in the endoplasmic reticulum.</text>
</comment>
<dbReference type="WBParaSite" id="EN70_925">
    <property type="protein sequence ID" value="EN70_925"/>
    <property type="gene ID" value="EN70_925"/>
</dbReference>
<keyword evidence="1" id="KW-0812">Transmembrane</keyword>
<dbReference type="STRING" id="7209.A0A1I7W3J7"/>
<organism evidence="3 4">
    <name type="scientific">Loa loa</name>
    <name type="common">Eye worm</name>
    <name type="synonym">Filaria loa</name>
    <dbReference type="NCBI Taxonomy" id="7209"/>
    <lineage>
        <taxon>Eukaryota</taxon>
        <taxon>Metazoa</taxon>
        <taxon>Ecdysozoa</taxon>
        <taxon>Nematoda</taxon>
        <taxon>Chromadorea</taxon>
        <taxon>Rhabditida</taxon>
        <taxon>Spirurina</taxon>
        <taxon>Spiruromorpha</taxon>
        <taxon>Filarioidea</taxon>
        <taxon>Onchocercidae</taxon>
        <taxon>Loa</taxon>
    </lineage>
</organism>
<feature type="transmembrane region" description="Helical" evidence="1">
    <location>
        <begin position="111"/>
        <end position="128"/>
    </location>
</feature>
<feature type="domain" description="Lipase maturation factor 1/2 N-terminal" evidence="2">
    <location>
        <begin position="105"/>
        <end position="174"/>
    </location>
</feature>
<reference evidence="4" key="2">
    <citation type="submission" date="2016-11" db="UniProtKB">
        <authorList>
            <consortium name="WormBaseParasite"/>
        </authorList>
    </citation>
    <scope>IDENTIFICATION</scope>
</reference>
<dbReference type="InterPro" id="IPR057434">
    <property type="entry name" value="LMF1/2_N"/>
</dbReference>